<keyword evidence="8 18" id="KW-0812">Transmembrane</keyword>
<protein>
    <recommendedName>
        <fullName evidence="5 18">NADH-ubiquinone oxidoreductase chain 2</fullName>
        <ecNumber evidence="4 18">7.1.1.2</ecNumber>
    </recommendedName>
</protein>
<evidence type="ECO:0000313" key="20">
    <source>
        <dbReference type="EMBL" id="WKZ08071.1"/>
    </source>
</evidence>
<dbReference type="EMBL" id="OQ984260">
    <property type="protein sequence ID" value="WKZ08071.1"/>
    <property type="molecule type" value="Genomic_DNA"/>
</dbReference>
<feature type="transmembrane region" description="Helical" evidence="18">
    <location>
        <begin position="257"/>
        <end position="279"/>
    </location>
</feature>
<dbReference type="InterPro" id="IPR001750">
    <property type="entry name" value="ND/Mrp_TM"/>
</dbReference>
<comment type="subcellular location">
    <subcellularLocation>
        <location evidence="2 18">Mitochondrion inner membrane</location>
        <topology evidence="2 18">Multi-pass membrane protein</topology>
    </subcellularLocation>
</comment>
<evidence type="ECO:0000256" key="5">
    <source>
        <dbReference type="ARBA" id="ARBA00021008"/>
    </source>
</evidence>
<dbReference type="AlphaFoldDB" id="A0AA95NTS4"/>
<keyword evidence="15 18" id="KW-0496">Mitochondrion</keyword>
<dbReference type="InterPro" id="IPR050175">
    <property type="entry name" value="Complex_I_Subunit_2"/>
</dbReference>
<comment type="catalytic activity">
    <reaction evidence="17 18">
        <text>a ubiquinone + NADH + 5 H(+)(in) = a ubiquinol + NAD(+) + 4 H(+)(out)</text>
        <dbReference type="Rhea" id="RHEA:29091"/>
        <dbReference type="Rhea" id="RHEA-COMP:9565"/>
        <dbReference type="Rhea" id="RHEA-COMP:9566"/>
        <dbReference type="ChEBI" id="CHEBI:15378"/>
        <dbReference type="ChEBI" id="CHEBI:16389"/>
        <dbReference type="ChEBI" id="CHEBI:17976"/>
        <dbReference type="ChEBI" id="CHEBI:57540"/>
        <dbReference type="ChEBI" id="CHEBI:57945"/>
        <dbReference type="EC" id="7.1.1.2"/>
    </reaction>
</comment>
<dbReference type="RefSeq" id="YP_010963588.1">
    <property type="nucleotide sequence ID" value="NC_083902.1"/>
</dbReference>
<evidence type="ECO:0000256" key="15">
    <source>
        <dbReference type="ARBA" id="ARBA00023128"/>
    </source>
</evidence>
<evidence type="ECO:0000256" key="4">
    <source>
        <dbReference type="ARBA" id="ARBA00012944"/>
    </source>
</evidence>
<feature type="domain" description="NADH:quinone oxidoreductase/Mrp antiporter transmembrane" evidence="19">
    <location>
        <begin position="84"/>
        <end position="269"/>
    </location>
</feature>
<feature type="transmembrane region" description="Helical" evidence="18">
    <location>
        <begin position="58"/>
        <end position="78"/>
    </location>
</feature>
<evidence type="ECO:0000256" key="10">
    <source>
        <dbReference type="ARBA" id="ARBA00022967"/>
    </source>
</evidence>
<dbReference type="InterPro" id="IPR003917">
    <property type="entry name" value="NADH_UbQ_OxRdtase_chain2"/>
</dbReference>
<keyword evidence="13 18" id="KW-0520">NAD</keyword>
<comment type="function">
    <text evidence="1">Core subunit of the mitochondrial membrane respiratory chain NADH dehydrogenase (Complex I) that is believed to belong to the minimal assembly required for catalysis. Complex I functions in the transfer of electrons from NADH to the respiratory chain. The immediate electron acceptor for the enzyme is believed to be ubiquinone.</text>
</comment>
<dbReference type="GeneID" id="86094649"/>
<comment type="similarity">
    <text evidence="3 18">Belongs to the complex I subunit 2 family.</text>
</comment>
<feature type="transmembrane region" description="Helical" evidence="18">
    <location>
        <begin position="223"/>
        <end position="245"/>
    </location>
</feature>
<feature type="transmembrane region" description="Helical" evidence="18">
    <location>
        <begin position="186"/>
        <end position="202"/>
    </location>
</feature>
<dbReference type="CTD" id="4536"/>
<proteinExistence type="inferred from homology"/>
<reference evidence="20" key="1">
    <citation type="journal article" date="2023" name="Genes (Basel)">
        <title>Structural Characteristics of Mitochondrial Genomes of Eight Treehoppers (Hemiptera: Membracidae: Centrotinae) and Their Phylogenetic Implications.</title>
        <authorList>
            <person name="Bai H."/>
            <person name="Zhang J."/>
            <person name="Dietrich C.H."/>
            <person name="Li Y."/>
            <person name="Yuan X."/>
        </authorList>
    </citation>
    <scope>NUCLEOTIDE SEQUENCE</scope>
</reference>
<evidence type="ECO:0000256" key="1">
    <source>
        <dbReference type="ARBA" id="ARBA00003257"/>
    </source>
</evidence>
<evidence type="ECO:0000256" key="6">
    <source>
        <dbReference type="ARBA" id="ARBA00022448"/>
    </source>
</evidence>
<feature type="transmembrane region" description="Helical" evidence="18">
    <location>
        <begin position="137"/>
        <end position="154"/>
    </location>
</feature>
<organism evidence="20">
    <name type="scientific">Leptocentrus longispinus</name>
    <dbReference type="NCBI Taxonomy" id="3065210"/>
    <lineage>
        <taxon>Eukaryota</taxon>
        <taxon>Metazoa</taxon>
        <taxon>Ecdysozoa</taxon>
        <taxon>Arthropoda</taxon>
        <taxon>Hexapoda</taxon>
        <taxon>Insecta</taxon>
        <taxon>Pterygota</taxon>
        <taxon>Neoptera</taxon>
        <taxon>Paraneoptera</taxon>
        <taxon>Hemiptera</taxon>
        <taxon>Auchenorrhyncha</taxon>
        <taxon>Membracoidea</taxon>
        <taxon>Membracidae</taxon>
        <taxon>Leptocentrus</taxon>
    </lineage>
</organism>
<feature type="transmembrane region" description="Helical" evidence="18">
    <location>
        <begin position="161"/>
        <end position="180"/>
    </location>
</feature>
<keyword evidence="10 18" id="KW-1278">Translocase</keyword>
<evidence type="ECO:0000256" key="11">
    <source>
        <dbReference type="ARBA" id="ARBA00022982"/>
    </source>
</evidence>
<accession>A0AA95NTS4</accession>
<dbReference type="Pfam" id="PF00361">
    <property type="entry name" value="Proton_antipo_M"/>
    <property type="match status" value="2"/>
</dbReference>
<evidence type="ECO:0000256" key="2">
    <source>
        <dbReference type="ARBA" id="ARBA00004448"/>
    </source>
</evidence>
<keyword evidence="7 18" id="KW-0679">Respiratory chain</keyword>
<dbReference type="EC" id="7.1.1.2" evidence="4 18"/>
<evidence type="ECO:0000259" key="19">
    <source>
        <dbReference type="Pfam" id="PF00361"/>
    </source>
</evidence>
<keyword evidence="16 18" id="KW-0472">Membrane</keyword>
<geneLocation type="mitochondrion" evidence="20"/>
<feature type="transmembrane region" description="Helical" evidence="18">
    <location>
        <begin position="84"/>
        <end position="105"/>
    </location>
</feature>
<dbReference type="GO" id="GO:0005743">
    <property type="term" value="C:mitochondrial inner membrane"/>
    <property type="evidence" value="ECO:0007669"/>
    <property type="project" value="UniProtKB-SubCell"/>
</dbReference>
<keyword evidence="9 18" id="KW-0999">Mitochondrion inner membrane</keyword>
<evidence type="ECO:0000256" key="13">
    <source>
        <dbReference type="ARBA" id="ARBA00023027"/>
    </source>
</evidence>
<evidence type="ECO:0000256" key="16">
    <source>
        <dbReference type="ARBA" id="ARBA00023136"/>
    </source>
</evidence>
<evidence type="ECO:0000256" key="18">
    <source>
        <dbReference type="RuleBase" id="RU003403"/>
    </source>
</evidence>
<feature type="transmembrane region" description="Helical" evidence="18">
    <location>
        <begin position="7"/>
        <end position="23"/>
    </location>
</feature>
<evidence type="ECO:0000256" key="8">
    <source>
        <dbReference type="ARBA" id="ARBA00022692"/>
    </source>
</evidence>
<keyword evidence="14 18" id="KW-0830">Ubiquinone</keyword>
<keyword evidence="6" id="KW-0813">Transport</keyword>
<dbReference type="PRINTS" id="PR01436">
    <property type="entry name" value="NADHDHGNASE2"/>
</dbReference>
<dbReference type="PANTHER" id="PTHR46552">
    <property type="entry name" value="NADH-UBIQUINONE OXIDOREDUCTASE CHAIN 2"/>
    <property type="match status" value="1"/>
</dbReference>
<evidence type="ECO:0000256" key="7">
    <source>
        <dbReference type="ARBA" id="ARBA00022660"/>
    </source>
</evidence>
<comment type="function">
    <text evidence="18">Core subunit of the mitochondrial membrane respiratory chain NADH dehydrogenase (Complex I) which catalyzes electron transfer from NADH through the respiratory chain, using ubiquinone as an electron acceptor. Essential for the catalytic activity and assembly of complex I.</text>
</comment>
<evidence type="ECO:0000256" key="14">
    <source>
        <dbReference type="ARBA" id="ARBA00023075"/>
    </source>
</evidence>
<evidence type="ECO:0000256" key="3">
    <source>
        <dbReference type="ARBA" id="ARBA00007012"/>
    </source>
</evidence>
<feature type="transmembrane region" description="Helical" evidence="18">
    <location>
        <begin position="299"/>
        <end position="317"/>
    </location>
</feature>
<keyword evidence="12 18" id="KW-1133">Transmembrane helix</keyword>
<feature type="domain" description="NADH:quinone oxidoreductase/Mrp antiporter transmembrane" evidence="19">
    <location>
        <begin position="23"/>
        <end position="79"/>
    </location>
</feature>
<name>A0AA95NTS4_9HEMI</name>
<gene>
    <name evidence="20" type="primary">ND2</name>
</gene>
<evidence type="ECO:0000256" key="17">
    <source>
        <dbReference type="ARBA" id="ARBA00049551"/>
    </source>
</evidence>
<sequence length="320" mass="37373">MLINKKIMFNFGMMMGVIISMSSNNWFSVWMGLELSLMCFIPIMSTKDKLNSESCIKYFIIQSLSSSIMMMGVIMMSTKSDDKLMLMLAIMLKLGMPPFHTWALSIIEGMKYYSILIFITLMKMIPFQMLSYINMNLALFTSLGLMVGAISGLNQNSIKKLILYSSIFNMSLIISCIGSYMIWMNYFWLYFISMIMFNSIIMKMEINFINQMMFNNYSNLTKIMCWMSLLSMGGFPPTLTFYSKFLVLKHLNSLNNYIIMVMIIISSLIVMFFYMRMIFLSIMFFSDLPKWLIMIKTKFYSSMVMSLILFTTAFFNLKSF</sequence>
<dbReference type="PANTHER" id="PTHR46552:SF1">
    <property type="entry name" value="NADH-UBIQUINONE OXIDOREDUCTASE CHAIN 2"/>
    <property type="match status" value="1"/>
</dbReference>
<keyword evidence="11 18" id="KW-0249">Electron transport</keyword>
<dbReference type="GO" id="GO:0008137">
    <property type="term" value="F:NADH dehydrogenase (ubiquinone) activity"/>
    <property type="evidence" value="ECO:0007669"/>
    <property type="project" value="UniProtKB-EC"/>
</dbReference>
<reference evidence="20" key="2">
    <citation type="submission" date="2023-05" db="EMBL/GenBank/DDBJ databases">
        <authorList>
            <person name="Bai H."/>
            <person name="Yuan X."/>
        </authorList>
    </citation>
    <scope>NUCLEOTIDE SEQUENCE</scope>
</reference>
<dbReference type="GO" id="GO:0006120">
    <property type="term" value="P:mitochondrial electron transport, NADH to ubiquinone"/>
    <property type="evidence" value="ECO:0007669"/>
    <property type="project" value="InterPro"/>
</dbReference>
<evidence type="ECO:0000256" key="9">
    <source>
        <dbReference type="ARBA" id="ARBA00022792"/>
    </source>
</evidence>
<evidence type="ECO:0000256" key="12">
    <source>
        <dbReference type="ARBA" id="ARBA00022989"/>
    </source>
</evidence>